<comment type="caution">
    <text evidence="2">The sequence shown here is derived from an EMBL/GenBank/DDBJ whole genome shotgun (WGS) entry which is preliminary data.</text>
</comment>
<evidence type="ECO:0000313" key="3">
    <source>
        <dbReference type="Proteomes" id="UP001190700"/>
    </source>
</evidence>
<dbReference type="EMBL" id="LGRX02011073">
    <property type="protein sequence ID" value="KAK3269298.1"/>
    <property type="molecule type" value="Genomic_DNA"/>
</dbReference>
<organism evidence="2 3">
    <name type="scientific">Cymbomonas tetramitiformis</name>
    <dbReference type="NCBI Taxonomy" id="36881"/>
    <lineage>
        <taxon>Eukaryota</taxon>
        <taxon>Viridiplantae</taxon>
        <taxon>Chlorophyta</taxon>
        <taxon>Pyramimonadophyceae</taxon>
        <taxon>Pyramimonadales</taxon>
        <taxon>Pyramimonadaceae</taxon>
        <taxon>Cymbomonas</taxon>
    </lineage>
</organism>
<feature type="compositionally biased region" description="Basic and acidic residues" evidence="1">
    <location>
        <begin position="172"/>
        <end position="199"/>
    </location>
</feature>
<accession>A0AAE0L258</accession>
<feature type="region of interest" description="Disordered" evidence="1">
    <location>
        <begin position="1"/>
        <end position="24"/>
    </location>
</feature>
<evidence type="ECO:0000313" key="2">
    <source>
        <dbReference type="EMBL" id="KAK3269298.1"/>
    </source>
</evidence>
<feature type="region of interest" description="Disordered" evidence="1">
    <location>
        <begin position="263"/>
        <end position="282"/>
    </location>
</feature>
<dbReference type="AlphaFoldDB" id="A0AAE0L258"/>
<dbReference type="Proteomes" id="UP001190700">
    <property type="component" value="Unassembled WGS sequence"/>
</dbReference>
<gene>
    <name evidence="2" type="ORF">CYMTET_22255</name>
</gene>
<sequence>MRGMSSPKFFDGSPLQTKARSGRSPLSVIRASVATHHPGAEPLSSSARLPSSRVAPIHMTRPSSLMSQPARSSSVQKHRTWRAQSVMKEEMSPALLKPVQAHTSLGGIHNHALCALRGAPRVNSRPVKAVLMKGEGAMREMAESVCVSDLQREREWEEHRLAALHAMEGGSEESKLRQQQQREREEQRRKKEALQERTENERMKLLEMGGENTIFLDKWRERQRKQVESESWKRLWEGVNPCKEESLIREKILVKIMRPPKSLLQKRDDSDISGVVSSENLT</sequence>
<reference evidence="2 3" key="1">
    <citation type="journal article" date="2015" name="Genome Biol. Evol.">
        <title>Comparative Genomics of a Bacterivorous Green Alga Reveals Evolutionary Causalities and Consequences of Phago-Mixotrophic Mode of Nutrition.</title>
        <authorList>
            <person name="Burns J.A."/>
            <person name="Paasch A."/>
            <person name="Narechania A."/>
            <person name="Kim E."/>
        </authorList>
    </citation>
    <scope>NUCLEOTIDE SEQUENCE [LARGE SCALE GENOMIC DNA]</scope>
    <source>
        <strain evidence="2 3">PLY_AMNH</strain>
    </source>
</reference>
<name>A0AAE0L258_9CHLO</name>
<evidence type="ECO:0000256" key="1">
    <source>
        <dbReference type="SAM" id="MobiDB-lite"/>
    </source>
</evidence>
<protein>
    <submittedName>
        <fullName evidence="2">Uncharacterized protein</fullName>
    </submittedName>
</protein>
<feature type="region of interest" description="Disordered" evidence="1">
    <location>
        <begin position="165"/>
        <end position="199"/>
    </location>
</feature>
<keyword evidence="3" id="KW-1185">Reference proteome</keyword>
<proteinExistence type="predicted"/>